<dbReference type="InterPro" id="IPR011701">
    <property type="entry name" value="MFS"/>
</dbReference>
<comment type="caution">
    <text evidence="9">The sequence shown here is derived from an EMBL/GenBank/DDBJ whole genome shotgun (WGS) entry which is preliminary data.</text>
</comment>
<feature type="transmembrane region" description="Helical" evidence="7">
    <location>
        <begin position="80"/>
        <end position="102"/>
    </location>
</feature>
<evidence type="ECO:0000313" key="10">
    <source>
        <dbReference type="Proteomes" id="UP000754883"/>
    </source>
</evidence>
<feature type="transmembrane region" description="Helical" evidence="7">
    <location>
        <begin position="446"/>
        <end position="466"/>
    </location>
</feature>
<dbReference type="PANTHER" id="PTHR23511">
    <property type="entry name" value="SYNAPTIC VESICLE GLYCOPROTEIN 2"/>
    <property type="match status" value="1"/>
</dbReference>
<feature type="transmembrane region" description="Helical" evidence="7">
    <location>
        <begin position="553"/>
        <end position="574"/>
    </location>
</feature>
<proteinExistence type="predicted"/>
<dbReference type="EMBL" id="CABFNO020001231">
    <property type="protein sequence ID" value="CAG9970358.1"/>
    <property type="molecule type" value="Genomic_DNA"/>
</dbReference>
<keyword evidence="4 7" id="KW-1133">Transmembrane helix</keyword>
<keyword evidence="2" id="KW-0813">Transport</keyword>
<feature type="transmembrane region" description="Helical" evidence="7">
    <location>
        <begin position="188"/>
        <end position="208"/>
    </location>
</feature>
<reference evidence="9 10" key="2">
    <citation type="submission" date="2021-10" db="EMBL/GenBank/DDBJ databases">
        <authorList>
            <person name="Piombo E."/>
        </authorList>
    </citation>
    <scope>NUCLEOTIDE SEQUENCE [LARGE SCALE GENOMIC DNA]</scope>
</reference>
<evidence type="ECO:0000256" key="6">
    <source>
        <dbReference type="SAM" id="MobiDB-lite"/>
    </source>
</evidence>
<protein>
    <recommendedName>
        <fullName evidence="8">Major facilitator superfamily (MFS) profile domain-containing protein</fullName>
    </recommendedName>
</protein>
<evidence type="ECO:0000256" key="7">
    <source>
        <dbReference type="SAM" id="Phobius"/>
    </source>
</evidence>
<reference evidence="10" key="1">
    <citation type="submission" date="2019-06" db="EMBL/GenBank/DDBJ databases">
        <authorList>
            <person name="Broberg M."/>
        </authorList>
    </citation>
    <scope>NUCLEOTIDE SEQUENCE [LARGE SCALE GENOMIC DNA]</scope>
</reference>
<dbReference type="Proteomes" id="UP000754883">
    <property type="component" value="Unassembled WGS sequence"/>
</dbReference>
<dbReference type="OrthoDB" id="288590at2759"/>
<feature type="transmembrane region" description="Helical" evidence="7">
    <location>
        <begin position="163"/>
        <end position="182"/>
    </location>
</feature>
<feature type="domain" description="Major facilitator superfamily (MFS) profile" evidence="8">
    <location>
        <begin position="80"/>
        <end position="577"/>
    </location>
</feature>
<evidence type="ECO:0000256" key="4">
    <source>
        <dbReference type="ARBA" id="ARBA00022989"/>
    </source>
</evidence>
<dbReference type="PANTHER" id="PTHR23511:SF5">
    <property type="entry name" value="MAJOR FACILITATOR-TYPE TRANSPORTER HXNZ-RELATED"/>
    <property type="match status" value="1"/>
</dbReference>
<keyword evidence="3 7" id="KW-0812">Transmembrane</keyword>
<evidence type="ECO:0000256" key="2">
    <source>
        <dbReference type="ARBA" id="ARBA00022448"/>
    </source>
</evidence>
<comment type="subcellular location">
    <subcellularLocation>
        <location evidence="1">Membrane</location>
        <topology evidence="1">Multi-pass membrane protein</topology>
    </subcellularLocation>
</comment>
<name>A0A9N9U306_9HYPO</name>
<dbReference type="GO" id="GO:0022857">
    <property type="term" value="F:transmembrane transporter activity"/>
    <property type="evidence" value="ECO:0007669"/>
    <property type="project" value="InterPro"/>
</dbReference>
<feature type="region of interest" description="Disordered" evidence="6">
    <location>
        <begin position="1"/>
        <end position="37"/>
    </location>
</feature>
<feature type="transmembrane region" description="Helical" evidence="7">
    <location>
        <begin position="525"/>
        <end position="547"/>
    </location>
</feature>
<sequence length="582" mass="63302">MSQMTSPEKKGPGAQDTIDAAPSSELRSPSVTVGETDKYEGDRVAEQFYGSSVTDSYRLKSELVGRCFEDIGMGRYQWELFIICGSGGAIDNLWVMLMFVVYDTESDMSHSWSQGIGAVQPSVALEFSRGPPVTFSSMAYYVGLILGATFWSTSADFIGRKPAFMATLLIGGIFALGAGASHNFITFSALWAVIGTAAGGNVPVDNMIFLEFVPASHQWLLTALSTWWILGQLLVSLIGWGFIANFSCPADGMPGTCRREDNMGWRYTMFTLGAAAVAFSLVRILVFKMPESPRYLLSKKRDAEAVEAVNYVARRNGKPEPLTLAMLNDIDIRLGNMTAGDDSSRVGLTRKQILKENISDFKFSNIRQLFTTRPLIQHTTILWTIWMTIGISYPLYFNFLPTYLAQRFVQDSSLNATYRSYCIQSAVGMAGPALAAALVQTKLGRRYAMAISSVATGAFLFAYTAARTPAANLAFSSVTGMVGNLGKQAITVFLPIFDARPLTSLEYAILFAFTPESFPAPFRGMACGIAAGLLRLGGLFASLIGTYTDFSVVPIYIAGAMWVGVGLMSCVLPFETHDHAAI</sequence>
<dbReference type="Pfam" id="PF07690">
    <property type="entry name" value="MFS_1"/>
    <property type="match status" value="1"/>
</dbReference>
<evidence type="ECO:0000256" key="5">
    <source>
        <dbReference type="ARBA" id="ARBA00023136"/>
    </source>
</evidence>
<evidence type="ECO:0000259" key="8">
    <source>
        <dbReference type="PROSITE" id="PS50850"/>
    </source>
</evidence>
<dbReference type="InterPro" id="IPR020846">
    <property type="entry name" value="MFS_dom"/>
</dbReference>
<keyword evidence="10" id="KW-1185">Reference proteome</keyword>
<dbReference type="SUPFAM" id="SSF103473">
    <property type="entry name" value="MFS general substrate transporter"/>
    <property type="match status" value="1"/>
</dbReference>
<feature type="transmembrane region" description="Helical" evidence="7">
    <location>
        <begin position="133"/>
        <end position="151"/>
    </location>
</feature>
<feature type="transmembrane region" description="Helical" evidence="7">
    <location>
        <begin position="220"/>
        <end position="244"/>
    </location>
</feature>
<feature type="transmembrane region" description="Helical" evidence="7">
    <location>
        <begin position="375"/>
        <end position="396"/>
    </location>
</feature>
<gene>
    <name evidence="9" type="ORF">CBYS24578_00018098</name>
</gene>
<accession>A0A9N9U306</accession>
<dbReference type="InterPro" id="IPR036259">
    <property type="entry name" value="MFS_trans_sf"/>
</dbReference>
<feature type="transmembrane region" description="Helical" evidence="7">
    <location>
        <begin position="264"/>
        <end position="286"/>
    </location>
</feature>
<feature type="transmembrane region" description="Helical" evidence="7">
    <location>
        <begin position="416"/>
        <end position="439"/>
    </location>
</feature>
<dbReference type="GO" id="GO:0016020">
    <property type="term" value="C:membrane"/>
    <property type="evidence" value="ECO:0007669"/>
    <property type="project" value="UniProtKB-SubCell"/>
</dbReference>
<evidence type="ECO:0000256" key="1">
    <source>
        <dbReference type="ARBA" id="ARBA00004141"/>
    </source>
</evidence>
<organism evidence="9 10">
    <name type="scientific">Clonostachys byssicola</name>
    <dbReference type="NCBI Taxonomy" id="160290"/>
    <lineage>
        <taxon>Eukaryota</taxon>
        <taxon>Fungi</taxon>
        <taxon>Dikarya</taxon>
        <taxon>Ascomycota</taxon>
        <taxon>Pezizomycotina</taxon>
        <taxon>Sordariomycetes</taxon>
        <taxon>Hypocreomycetidae</taxon>
        <taxon>Hypocreales</taxon>
        <taxon>Bionectriaceae</taxon>
        <taxon>Clonostachys</taxon>
    </lineage>
</organism>
<keyword evidence="5 7" id="KW-0472">Membrane</keyword>
<dbReference type="Gene3D" id="1.20.1250.20">
    <property type="entry name" value="MFS general substrate transporter like domains"/>
    <property type="match status" value="1"/>
</dbReference>
<dbReference type="PROSITE" id="PS50850">
    <property type="entry name" value="MFS"/>
    <property type="match status" value="1"/>
</dbReference>
<dbReference type="AlphaFoldDB" id="A0A9N9U306"/>
<evidence type="ECO:0000256" key="3">
    <source>
        <dbReference type="ARBA" id="ARBA00022692"/>
    </source>
</evidence>
<evidence type="ECO:0000313" key="9">
    <source>
        <dbReference type="EMBL" id="CAG9970358.1"/>
    </source>
</evidence>